<accession>A0ABP1QT21</accession>
<dbReference type="EMBL" id="CAXLJM020000041">
    <property type="protein sequence ID" value="CAL8109490.1"/>
    <property type="molecule type" value="Genomic_DNA"/>
</dbReference>
<feature type="region of interest" description="Disordered" evidence="1">
    <location>
        <begin position="396"/>
        <end position="415"/>
    </location>
</feature>
<evidence type="ECO:0000256" key="2">
    <source>
        <dbReference type="SAM" id="Phobius"/>
    </source>
</evidence>
<keyword evidence="2" id="KW-0472">Membrane</keyword>
<feature type="transmembrane region" description="Helical" evidence="2">
    <location>
        <begin position="275"/>
        <end position="299"/>
    </location>
</feature>
<feature type="compositionally biased region" description="Low complexity" evidence="1">
    <location>
        <begin position="127"/>
        <end position="138"/>
    </location>
</feature>
<dbReference type="Proteomes" id="UP001642540">
    <property type="component" value="Unassembled WGS sequence"/>
</dbReference>
<feature type="region of interest" description="Disordered" evidence="1">
    <location>
        <begin position="1"/>
        <end position="98"/>
    </location>
</feature>
<organism evidence="3 4">
    <name type="scientific">Orchesella dallaii</name>
    <dbReference type="NCBI Taxonomy" id="48710"/>
    <lineage>
        <taxon>Eukaryota</taxon>
        <taxon>Metazoa</taxon>
        <taxon>Ecdysozoa</taxon>
        <taxon>Arthropoda</taxon>
        <taxon>Hexapoda</taxon>
        <taxon>Collembola</taxon>
        <taxon>Entomobryomorpha</taxon>
        <taxon>Entomobryoidea</taxon>
        <taxon>Orchesellidae</taxon>
        <taxon>Orchesellinae</taxon>
        <taxon>Orchesella</taxon>
    </lineage>
</organism>
<protein>
    <submittedName>
        <fullName evidence="3">Uncharacterized protein</fullName>
    </submittedName>
</protein>
<keyword evidence="2" id="KW-1133">Transmembrane helix</keyword>
<comment type="caution">
    <text evidence="3">The sequence shown here is derived from an EMBL/GenBank/DDBJ whole genome shotgun (WGS) entry which is preliminary data.</text>
</comment>
<keyword evidence="2" id="KW-0812">Transmembrane</keyword>
<feature type="compositionally biased region" description="Basic and acidic residues" evidence="1">
    <location>
        <begin position="61"/>
        <end position="73"/>
    </location>
</feature>
<keyword evidence="4" id="KW-1185">Reference proteome</keyword>
<reference evidence="3 4" key="1">
    <citation type="submission" date="2024-08" db="EMBL/GenBank/DDBJ databases">
        <authorList>
            <person name="Cucini C."/>
            <person name="Frati F."/>
        </authorList>
    </citation>
    <scope>NUCLEOTIDE SEQUENCE [LARGE SCALE GENOMIC DNA]</scope>
</reference>
<feature type="region of interest" description="Disordered" evidence="1">
    <location>
        <begin position="127"/>
        <end position="154"/>
    </location>
</feature>
<evidence type="ECO:0000313" key="3">
    <source>
        <dbReference type="EMBL" id="CAL8109490.1"/>
    </source>
</evidence>
<sequence length="415" mass="47526">MEKDEDETNLQNGELIESSCSRSYERSNDPLIESDADYPKAQSSKRLNNRKESKMHKAKRDGKMLHEKRKANDDDCVQSKRKYQPISCDPPKIIDRRPLSSIAEKGEGEFPIDRNVSSDTLPSLLFSPSSSSTATEESVNQSNSSIEDEVGNLENRGNSNDFEARFTWQFWTSLHANYGSYCGYAFGFLVILLLHLSWMLEEIGNTTEGHSVSKTLVIIFIIYCYSFITIGLEFVQFAFLASEIYLPYLCYSLKRSLKDWNQRYPVLKIIRSGKYFYPALVTLFCMFQSVIGSVIWNWFWWNHICKAYHDRTCKKSWLGKLVIAYRDSACYDGTASSIVCEKFVSYLPIMLFSMAIVFLGNVLLPLINDQLSLSYVPTDDLDVDAALDFIHSLKKKESKSTEEGSNHEINCESEQ</sequence>
<feature type="transmembrane region" description="Helical" evidence="2">
    <location>
        <begin position="343"/>
        <end position="364"/>
    </location>
</feature>
<name>A0ABP1QT21_9HEXA</name>
<gene>
    <name evidence="3" type="ORF">ODALV1_LOCUS13416</name>
</gene>
<proteinExistence type="predicted"/>
<evidence type="ECO:0000313" key="4">
    <source>
        <dbReference type="Proteomes" id="UP001642540"/>
    </source>
</evidence>
<feature type="transmembrane region" description="Helical" evidence="2">
    <location>
        <begin position="178"/>
        <end position="200"/>
    </location>
</feature>
<feature type="transmembrane region" description="Helical" evidence="2">
    <location>
        <begin position="212"/>
        <end position="228"/>
    </location>
</feature>
<feature type="compositionally biased region" description="Basic and acidic residues" evidence="1">
    <location>
        <begin position="398"/>
        <end position="415"/>
    </location>
</feature>
<evidence type="ECO:0000256" key="1">
    <source>
        <dbReference type="SAM" id="MobiDB-lite"/>
    </source>
</evidence>